<organism evidence="9 10">
    <name type="scientific">Amylocarpus encephaloides</name>
    <dbReference type="NCBI Taxonomy" id="45428"/>
    <lineage>
        <taxon>Eukaryota</taxon>
        <taxon>Fungi</taxon>
        <taxon>Dikarya</taxon>
        <taxon>Ascomycota</taxon>
        <taxon>Pezizomycotina</taxon>
        <taxon>Leotiomycetes</taxon>
        <taxon>Helotiales</taxon>
        <taxon>Helotiales incertae sedis</taxon>
        <taxon>Amylocarpus</taxon>
    </lineage>
</organism>
<dbReference type="PROSITE" id="PS50048">
    <property type="entry name" value="ZN2_CY6_FUNGAL_2"/>
    <property type="match status" value="1"/>
</dbReference>
<dbReference type="PROSITE" id="PS00463">
    <property type="entry name" value="ZN2_CY6_FUNGAL_1"/>
    <property type="match status" value="1"/>
</dbReference>
<dbReference type="GO" id="GO:0000981">
    <property type="term" value="F:DNA-binding transcription factor activity, RNA polymerase II-specific"/>
    <property type="evidence" value="ECO:0007669"/>
    <property type="project" value="InterPro"/>
</dbReference>
<dbReference type="Pfam" id="PF11951">
    <property type="entry name" value="Fungal_trans_2"/>
    <property type="match status" value="1"/>
</dbReference>
<comment type="caution">
    <text evidence="9">The sequence shown here is derived from an EMBL/GenBank/DDBJ whole genome shotgun (WGS) entry which is preliminary data.</text>
</comment>
<feature type="region of interest" description="Disordered" evidence="7">
    <location>
        <begin position="346"/>
        <end position="377"/>
    </location>
</feature>
<evidence type="ECO:0000256" key="3">
    <source>
        <dbReference type="ARBA" id="ARBA00023015"/>
    </source>
</evidence>
<dbReference type="Proteomes" id="UP000824998">
    <property type="component" value="Unassembled WGS sequence"/>
</dbReference>
<dbReference type="PANTHER" id="PTHR36206">
    <property type="entry name" value="ASPERCRYPTIN BIOSYNTHESIS CLUSTER-SPECIFIC TRANSCRIPTION REGULATOR ATNN-RELATED"/>
    <property type="match status" value="1"/>
</dbReference>
<keyword evidence="5" id="KW-0804">Transcription</keyword>
<gene>
    <name evidence="9" type="ORF">BJ875DRAFT_279511</name>
</gene>
<feature type="compositionally biased region" description="Basic and acidic residues" evidence="7">
    <location>
        <begin position="1"/>
        <end position="32"/>
    </location>
</feature>
<feature type="region of interest" description="Disordered" evidence="7">
    <location>
        <begin position="94"/>
        <end position="137"/>
    </location>
</feature>
<dbReference type="EMBL" id="MU251438">
    <property type="protein sequence ID" value="KAG9235209.1"/>
    <property type="molecule type" value="Genomic_DNA"/>
</dbReference>
<dbReference type="Pfam" id="PF00172">
    <property type="entry name" value="Zn_clus"/>
    <property type="match status" value="1"/>
</dbReference>
<evidence type="ECO:0000256" key="1">
    <source>
        <dbReference type="ARBA" id="ARBA00022723"/>
    </source>
</evidence>
<dbReference type="InterPro" id="IPR036864">
    <property type="entry name" value="Zn2-C6_fun-type_DNA-bd_sf"/>
</dbReference>
<keyword evidence="3" id="KW-0805">Transcription regulation</keyword>
<dbReference type="SUPFAM" id="SSF57701">
    <property type="entry name" value="Zn2/Cys6 DNA-binding domain"/>
    <property type="match status" value="1"/>
</dbReference>
<proteinExistence type="predicted"/>
<dbReference type="Gene3D" id="4.10.240.10">
    <property type="entry name" value="Zn(2)-C6 fungal-type DNA-binding domain"/>
    <property type="match status" value="1"/>
</dbReference>
<dbReference type="InterPro" id="IPR001138">
    <property type="entry name" value="Zn2Cys6_DnaBD"/>
</dbReference>
<evidence type="ECO:0000256" key="5">
    <source>
        <dbReference type="ARBA" id="ARBA00023163"/>
    </source>
</evidence>
<feature type="domain" description="Zn(2)-C6 fungal-type" evidence="8">
    <location>
        <begin position="46"/>
        <end position="74"/>
    </location>
</feature>
<dbReference type="AlphaFoldDB" id="A0A9P7YK61"/>
<evidence type="ECO:0000256" key="2">
    <source>
        <dbReference type="ARBA" id="ARBA00022833"/>
    </source>
</evidence>
<sequence>MTETAAKDKEKEGSEGKDKDKDKDKDNKDYKAVKSRRASRPKVKTGCNNCKGRRVKCDETRPQCIKCVRSGRTCDGYPAYKRTVDVAIPIAPRPESLAPVTPPTPYRPQFSASPPPSRSLVRQPNRRVEPLRPTPPPTPVVRISPVTIAPVEFTFDAQEGQYFQVFRTHTANELSGFFDSEFWTRSVLLESHSEASIRHAVVALGALYKTLEKASESPPSSPDSTSYDTAPNHYNFALQQYGKALTRLREALQNQETRSQRTILISVVLFTCFESFTGNHTSAISQIQHGLGLLEERRQETKQSMMGKPKDEVEDELVQMFTRLAIQAKSYDMAFHFPPPYVIRLSPATNPSSPQSPSVHSDTASTSSLESNIPDVFQTSQEARSSLDSLCERIMRFQEELSSYYQGPNNILPTPTLKSNGQVFRLQLAQWAAAFEPLLESRRRPTVSNTERAGIDVLKMMQLMSSVLFLMGFSTSEMDFDKFTPQFREIVDLAKEVVVDEELLLAQAKCGNPTSCRHRQPHNNGMHFSGITAHQPGVFQEEDSYTHIKASFALDLGIVPPLFVVATKCRDRKLRRDAIKLLLNSPRREGMWDSILSGRVGQWIMEVEEEGMGEYLGYGMGSMDGAVVETHKRVMVKEILFDMQKREATLRCGTRGARDGDYDSKANETHIFW</sequence>
<dbReference type="PANTHER" id="PTHR36206:SF4">
    <property type="entry name" value="HYPOTHETICAL CONSERVED PROTEIN (EUROFUNG)-RELATED"/>
    <property type="match status" value="1"/>
</dbReference>
<keyword evidence="1" id="KW-0479">Metal-binding</keyword>
<dbReference type="InterPro" id="IPR052360">
    <property type="entry name" value="Transcr_Regulatory_Proteins"/>
</dbReference>
<evidence type="ECO:0000256" key="4">
    <source>
        <dbReference type="ARBA" id="ARBA00023125"/>
    </source>
</evidence>
<evidence type="ECO:0000256" key="6">
    <source>
        <dbReference type="ARBA" id="ARBA00023242"/>
    </source>
</evidence>
<dbReference type="InterPro" id="IPR021858">
    <property type="entry name" value="Fun_TF"/>
</dbReference>
<dbReference type="GO" id="GO:0008270">
    <property type="term" value="F:zinc ion binding"/>
    <property type="evidence" value="ECO:0007669"/>
    <property type="project" value="InterPro"/>
</dbReference>
<dbReference type="OrthoDB" id="39175at2759"/>
<evidence type="ECO:0000313" key="9">
    <source>
        <dbReference type="EMBL" id="KAG9235209.1"/>
    </source>
</evidence>
<keyword evidence="2" id="KW-0862">Zinc</keyword>
<evidence type="ECO:0000256" key="7">
    <source>
        <dbReference type="SAM" id="MobiDB-lite"/>
    </source>
</evidence>
<keyword evidence="6" id="KW-0539">Nucleus</keyword>
<dbReference type="SMART" id="SM00066">
    <property type="entry name" value="GAL4"/>
    <property type="match status" value="1"/>
</dbReference>
<keyword evidence="10" id="KW-1185">Reference proteome</keyword>
<evidence type="ECO:0000313" key="10">
    <source>
        <dbReference type="Proteomes" id="UP000824998"/>
    </source>
</evidence>
<reference evidence="9" key="1">
    <citation type="journal article" date="2021" name="IMA Fungus">
        <title>Genomic characterization of three marine fungi, including Emericellopsis atlantica sp. nov. with signatures of a generalist lifestyle and marine biomass degradation.</title>
        <authorList>
            <person name="Hagestad O.C."/>
            <person name="Hou L."/>
            <person name="Andersen J.H."/>
            <person name="Hansen E.H."/>
            <person name="Altermark B."/>
            <person name="Li C."/>
            <person name="Kuhnert E."/>
            <person name="Cox R.J."/>
            <person name="Crous P.W."/>
            <person name="Spatafora J.W."/>
            <person name="Lail K."/>
            <person name="Amirebrahimi M."/>
            <person name="Lipzen A."/>
            <person name="Pangilinan J."/>
            <person name="Andreopoulos W."/>
            <person name="Hayes R.D."/>
            <person name="Ng V."/>
            <person name="Grigoriev I.V."/>
            <person name="Jackson S.A."/>
            <person name="Sutton T.D.S."/>
            <person name="Dobson A.D.W."/>
            <person name="Rama T."/>
        </authorList>
    </citation>
    <scope>NUCLEOTIDE SEQUENCE</scope>
    <source>
        <strain evidence="9">TRa018bII</strain>
    </source>
</reference>
<keyword evidence="4" id="KW-0238">DNA-binding</keyword>
<dbReference type="GO" id="GO:0003677">
    <property type="term" value="F:DNA binding"/>
    <property type="evidence" value="ECO:0007669"/>
    <property type="project" value="UniProtKB-KW"/>
</dbReference>
<name>A0A9P7YK61_9HELO</name>
<evidence type="ECO:0000259" key="8">
    <source>
        <dbReference type="PROSITE" id="PS50048"/>
    </source>
</evidence>
<feature type="compositionally biased region" description="Basic residues" evidence="7">
    <location>
        <begin position="33"/>
        <end position="43"/>
    </location>
</feature>
<dbReference type="CDD" id="cd00067">
    <property type="entry name" value="GAL4"/>
    <property type="match status" value="1"/>
</dbReference>
<accession>A0A9P7YK61</accession>
<feature type="region of interest" description="Disordered" evidence="7">
    <location>
        <begin position="1"/>
        <end position="47"/>
    </location>
</feature>
<feature type="compositionally biased region" description="Polar residues" evidence="7">
    <location>
        <begin position="347"/>
        <end position="377"/>
    </location>
</feature>
<protein>
    <recommendedName>
        <fullName evidence="8">Zn(2)-C6 fungal-type domain-containing protein</fullName>
    </recommendedName>
</protein>